<comment type="caution">
    <text evidence="1">The sequence shown here is derived from an EMBL/GenBank/DDBJ whole genome shotgun (WGS) entry which is preliminary data.</text>
</comment>
<name>A0A139PHR4_STROR</name>
<dbReference type="AlphaFoldDB" id="A0A139PHR4"/>
<sequence>MKQKYYPSVVTSRKKLLCLNAKYLKNHLKISENQIKNPIF</sequence>
<reference evidence="1 2" key="1">
    <citation type="submission" date="2016-01" db="EMBL/GenBank/DDBJ databases">
        <title>Highly variable Streptococcus oralis are common among viridans streptococci isolated from primates.</title>
        <authorList>
            <person name="Denapaite D."/>
            <person name="Rieger M."/>
            <person name="Koendgen S."/>
            <person name="Brueckner R."/>
            <person name="Ochigava I."/>
            <person name="Kappeler P."/>
            <person name="Maetz-Rensing K."/>
            <person name="Leendertz F."/>
            <person name="Hakenbeck R."/>
        </authorList>
    </citation>
    <scope>NUCLEOTIDE SEQUENCE [LARGE SCALE GENOMIC DNA]</scope>
    <source>
        <strain evidence="1 2">DD21</strain>
    </source>
</reference>
<organism evidence="1 2">
    <name type="scientific">Streptococcus oralis</name>
    <dbReference type="NCBI Taxonomy" id="1303"/>
    <lineage>
        <taxon>Bacteria</taxon>
        <taxon>Bacillati</taxon>
        <taxon>Bacillota</taxon>
        <taxon>Bacilli</taxon>
        <taxon>Lactobacillales</taxon>
        <taxon>Streptococcaceae</taxon>
        <taxon>Streptococcus</taxon>
    </lineage>
</organism>
<evidence type="ECO:0000313" key="1">
    <source>
        <dbReference type="EMBL" id="KXT89699.1"/>
    </source>
</evidence>
<evidence type="ECO:0000313" key="2">
    <source>
        <dbReference type="Proteomes" id="UP000070053"/>
    </source>
</evidence>
<accession>A0A139PHR4</accession>
<proteinExistence type="predicted"/>
<dbReference type="PATRIC" id="fig|1303.81.peg.1994"/>
<dbReference type="Proteomes" id="UP000070053">
    <property type="component" value="Unassembled WGS sequence"/>
</dbReference>
<protein>
    <submittedName>
        <fullName evidence="1">Uncharacterized protein</fullName>
    </submittedName>
</protein>
<dbReference type="EMBL" id="LQZP01000393">
    <property type="protein sequence ID" value="KXT89699.1"/>
    <property type="molecule type" value="Genomic_DNA"/>
</dbReference>
<gene>
    <name evidence="1" type="ORF">SORDD21_01635</name>
</gene>